<dbReference type="GO" id="GO:0030424">
    <property type="term" value="C:axon"/>
    <property type="evidence" value="ECO:0007669"/>
    <property type="project" value="TreeGrafter"/>
</dbReference>
<name>A0A9D4Q1U5_RHISA</name>
<evidence type="ECO:0000256" key="2">
    <source>
        <dbReference type="ARBA" id="ARBA00022692"/>
    </source>
</evidence>
<dbReference type="VEuPathDB" id="VectorBase:RSAN_056049"/>
<dbReference type="InterPro" id="IPR011009">
    <property type="entry name" value="Kinase-like_dom_sf"/>
</dbReference>
<evidence type="ECO:0000256" key="4">
    <source>
        <dbReference type="ARBA" id="ARBA00022737"/>
    </source>
</evidence>
<feature type="compositionally biased region" description="Acidic residues" evidence="9">
    <location>
        <begin position="169"/>
        <end position="179"/>
    </location>
</feature>
<keyword evidence="13" id="KW-1185">Reference proteome</keyword>
<dbReference type="GO" id="GO:0043410">
    <property type="term" value="P:positive regulation of MAPK cascade"/>
    <property type="evidence" value="ECO:0007669"/>
    <property type="project" value="TreeGrafter"/>
</dbReference>
<dbReference type="GO" id="GO:0043560">
    <property type="term" value="F:insulin receptor substrate binding"/>
    <property type="evidence" value="ECO:0007669"/>
    <property type="project" value="TreeGrafter"/>
</dbReference>
<dbReference type="Gene3D" id="1.10.510.10">
    <property type="entry name" value="Transferase(Phosphotransferase) domain 1"/>
    <property type="match status" value="1"/>
</dbReference>
<dbReference type="GO" id="GO:0005899">
    <property type="term" value="C:insulin receptor complex"/>
    <property type="evidence" value="ECO:0007669"/>
    <property type="project" value="TreeGrafter"/>
</dbReference>
<reference evidence="12" key="2">
    <citation type="submission" date="2021-09" db="EMBL/GenBank/DDBJ databases">
        <authorList>
            <person name="Jia N."/>
            <person name="Wang J."/>
            <person name="Shi W."/>
            <person name="Du L."/>
            <person name="Sun Y."/>
            <person name="Zhan W."/>
            <person name="Jiang J."/>
            <person name="Wang Q."/>
            <person name="Zhang B."/>
            <person name="Ji P."/>
            <person name="Sakyi L.B."/>
            <person name="Cui X."/>
            <person name="Yuan T."/>
            <person name="Jiang B."/>
            <person name="Yang W."/>
            <person name="Lam T.T.-Y."/>
            <person name="Chang Q."/>
            <person name="Ding S."/>
            <person name="Wang X."/>
            <person name="Zhu J."/>
            <person name="Ruan X."/>
            <person name="Zhao L."/>
            <person name="Wei J."/>
            <person name="Que T."/>
            <person name="Du C."/>
            <person name="Cheng J."/>
            <person name="Dai P."/>
            <person name="Han X."/>
            <person name="Huang E."/>
            <person name="Gao Y."/>
            <person name="Liu J."/>
            <person name="Shao H."/>
            <person name="Ye R."/>
            <person name="Li L."/>
            <person name="Wei W."/>
            <person name="Wang X."/>
            <person name="Wang C."/>
            <person name="Huo Q."/>
            <person name="Li W."/>
            <person name="Guo W."/>
            <person name="Chen H."/>
            <person name="Chen S."/>
            <person name="Zhou L."/>
            <person name="Zhou L."/>
            <person name="Ni X."/>
            <person name="Tian J."/>
            <person name="Zhou Y."/>
            <person name="Sheng Y."/>
            <person name="Liu T."/>
            <person name="Pan Y."/>
            <person name="Xia L."/>
            <person name="Li J."/>
            <person name="Zhao F."/>
            <person name="Cao W."/>
        </authorList>
    </citation>
    <scope>NUCLEOTIDE SEQUENCE</scope>
    <source>
        <strain evidence="12">Rsan-2018</strain>
        <tissue evidence="12">Larvae</tissue>
    </source>
</reference>
<dbReference type="SMART" id="SM00219">
    <property type="entry name" value="TyrKc"/>
    <property type="match status" value="1"/>
</dbReference>
<dbReference type="GO" id="GO:0042593">
    <property type="term" value="P:glucose homeostasis"/>
    <property type="evidence" value="ECO:0007669"/>
    <property type="project" value="TreeGrafter"/>
</dbReference>
<keyword evidence="2 10" id="KW-0812">Transmembrane</keyword>
<accession>A0A9D4Q1U5</accession>
<evidence type="ECO:0000313" key="13">
    <source>
        <dbReference type="Proteomes" id="UP000821837"/>
    </source>
</evidence>
<evidence type="ECO:0000259" key="11">
    <source>
        <dbReference type="SMART" id="SM00219"/>
    </source>
</evidence>
<keyword evidence="4" id="KW-0677">Repeat</keyword>
<keyword evidence="5" id="KW-0547">Nucleotide-binding</keyword>
<evidence type="ECO:0000256" key="10">
    <source>
        <dbReference type="SAM" id="Phobius"/>
    </source>
</evidence>
<feature type="domain" description="Tyrosine-protein kinase catalytic" evidence="11">
    <location>
        <begin position="1"/>
        <end position="126"/>
    </location>
</feature>
<evidence type="ECO:0000256" key="6">
    <source>
        <dbReference type="ARBA" id="ARBA00022840"/>
    </source>
</evidence>
<comment type="subcellular location">
    <subcellularLocation>
        <location evidence="1">Membrane</location>
        <topology evidence="1">Single-pass type I membrane protein</topology>
    </subcellularLocation>
</comment>
<dbReference type="InterPro" id="IPR001245">
    <property type="entry name" value="Ser-Thr/Tyr_kinase_cat_dom"/>
</dbReference>
<comment type="caution">
    <text evidence="12">The sequence shown here is derived from an EMBL/GenBank/DDBJ whole genome shotgun (WGS) entry which is preliminary data.</text>
</comment>
<dbReference type="AlphaFoldDB" id="A0A9D4Q1U5"/>
<feature type="compositionally biased region" description="Basic and acidic residues" evidence="9">
    <location>
        <begin position="263"/>
        <end position="273"/>
    </location>
</feature>
<dbReference type="GO" id="GO:0005009">
    <property type="term" value="F:insulin receptor activity"/>
    <property type="evidence" value="ECO:0007669"/>
    <property type="project" value="TreeGrafter"/>
</dbReference>
<evidence type="ECO:0000256" key="7">
    <source>
        <dbReference type="ARBA" id="ARBA00022989"/>
    </source>
</evidence>
<dbReference type="PANTHER" id="PTHR24416:SF525">
    <property type="entry name" value="INSULIN-LIKE RECEPTOR"/>
    <property type="match status" value="1"/>
</dbReference>
<sequence length="311" mass="34077">MMYTEVISQGAIIAICLVVVAIVAAAAAVMCFIYQKKKAFSCQHVVKLLGVVSKDQPVFVLMELMSHGDLKTYLRSHRPDNDVIRSSVVGDGDAGLPALPRYQIMKLCWERIPRSRPNFVQVIEMLLNDVGPHFKEVSFYHTCYLKNKERRSSMPTDKNAAGAAAAAADFDEEEEEENLTAETPLCNAPTTASEQRPRGFMPDVSSLNDMDEDHLQRCFSDEIEDDDDPDMDAADLALDLAAGDPPVSVYVPPSHGGQNSPLREQEQQQRPGDELPPSDGSKGSKVSNLSNGSIVNGRMCFPQLGSRTTAC</sequence>
<evidence type="ECO:0000313" key="12">
    <source>
        <dbReference type="EMBL" id="KAH7962829.1"/>
    </source>
</evidence>
<dbReference type="GO" id="GO:0005524">
    <property type="term" value="F:ATP binding"/>
    <property type="evidence" value="ECO:0007669"/>
    <property type="project" value="UniProtKB-KW"/>
</dbReference>
<keyword evidence="7 10" id="KW-1133">Transmembrane helix</keyword>
<dbReference type="InterPro" id="IPR050122">
    <property type="entry name" value="RTK"/>
</dbReference>
<feature type="region of interest" description="Disordered" evidence="9">
    <location>
        <begin position="243"/>
        <end position="292"/>
    </location>
</feature>
<evidence type="ECO:0000256" key="5">
    <source>
        <dbReference type="ARBA" id="ARBA00022741"/>
    </source>
</evidence>
<organism evidence="12 13">
    <name type="scientific">Rhipicephalus sanguineus</name>
    <name type="common">Brown dog tick</name>
    <name type="synonym">Ixodes sanguineus</name>
    <dbReference type="NCBI Taxonomy" id="34632"/>
    <lineage>
        <taxon>Eukaryota</taxon>
        <taxon>Metazoa</taxon>
        <taxon>Ecdysozoa</taxon>
        <taxon>Arthropoda</taxon>
        <taxon>Chelicerata</taxon>
        <taxon>Arachnida</taxon>
        <taxon>Acari</taxon>
        <taxon>Parasitiformes</taxon>
        <taxon>Ixodida</taxon>
        <taxon>Ixodoidea</taxon>
        <taxon>Ixodidae</taxon>
        <taxon>Rhipicephalinae</taxon>
        <taxon>Rhipicephalus</taxon>
        <taxon>Rhipicephalus</taxon>
    </lineage>
</organism>
<feature type="region of interest" description="Disordered" evidence="9">
    <location>
        <begin position="151"/>
        <end position="208"/>
    </location>
</feature>
<proteinExistence type="predicted"/>
<keyword evidence="8 10" id="KW-0472">Membrane</keyword>
<dbReference type="Pfam" id="PF07714">
    <property type="entry name" value="PK_Tyr_Ser-Thr"/>
    <property type="match status" value="1"/>
</dbReference>
<dbReference type="EMBL" id="JABSTV010001249">
    <property type="protein sequence ID" value="KAH7962829.1"/>
    <property type="molecule type" value="Genomic_DNA"/>
</dbReference>
<evidence type="ECO:0000256" key="9">
    <source>
        <dbReference type="SAM" id="MobiDB-lite"/>
    </source>
</evidence>
<gene>
    <name evidence="12" type="ORF">HPB52_018111</name>
</gene>
<evidence type="ECO:0000256" key="1">
    <source>
        <dbReference type="ARBA" id="ARBA00004479"/>
    </source>
</evidence>
<dbReference type="GO" id="GO:0051897">
    <property type="term" value="P:positive regulation of phosphatidylinositol 3-kinase/protein kinase B signal transduction"/>
    <property type="evidence" value="ECO:0007669"/>
    <property type="project" value="TreeGrafter"/>
</dbReference>
<evidence type="ECO:0000256" key="8">
    <source>
        <dbReference type="ARBA" id="ARBA00023136"/>
    </source>
</evidence>
<keyword evidence="3" id="KW-0732">Signal</keyword>
<evidence type="ECO:0000256" key="3">
    <source>
        <dbReference type="ARBA" id="ARBA00022729"/>
    </source>
</evidence>
<protein>
    <recommendedName>
        <fullName evidence="11">Tyrosine-protein kinase catalytic domain-containing protein</fullName>
    </recommendedName>
</protein>
<dbReference type="PANTHER" id="PTHR24416">
    <property type="entry name" value="TYROSINE-PROTEIN KINASE RECEPTOR"/>
    <property type="match status" value="1"/>
</dbReference>
<reference evidence="12" key="1">
    <citation type="journal article" date="2020" name="Cell">
        <title>Large-Scale Comparative Analyses of Tick Genomes Elucidate Their Genetic Diversity and Vector Capacities.</title>
        <authorList>
            <consortium name="Tick Genome and Microbiome Consortium (TIGMIC)"/>
            <person name="Jia N."/>
            <person name="Wang J."/>
            <person name="Shi W."/>
            <person name="Du L."/>
            <person name="Sun Y."/>
            <person name="Zhan W."/>
            <person name="Jiang J.F."/>
            <person name="Wang Q."/>
            <person name="Zhang B."/>
            <person name="Ji P."/>
            <person name="Bell-Sakyi L."/>
            <person name="Cui X.M."/>
            <person name="Yuan T.T."/>
            <person name="Jiang B.G."/>
            <person name="Yang W.F."/>
            <person name="Lam T.T."/>
            <person name="Chang Q.C."/>
            <person name="Ding S.J."/>
            <person name="Wang X.J."/>
            <person name="Zhu J.G."/>
            <person name="Ruan X.D."/>
            <person name="Zhao L."/>
            <person name="Wei J.T."/>
            <person name="Ye R.Z."/>
            <person name="Que T.C."/>
            <person name="Du C.H."/>
            <person name="Zhou Y.H."/>
            <person name="Cheng J.X."/>
            <person name="Dai P.F."/>
            <person name="Guo W.B."/>
            <person name="Han X.H."/>
            <person name="Huang E.J."/>
            <person name="Li L.F."/>
            <person name="Wei W."/>
            <person name="Gao Y.C."/>
            <person name="Liu J.Z."/>
            <person name="Shao H.Z."/>
            <person name="Wang X."/>
            <person name="Wang C.C."/>
            <person name="Yang T.C."/>
            <person name="Huo Q.B."/>
            <person name="Li W."/>
            <person name="Chen H.Y."/>
            <person name="Chen S.E."/>
            <person name="Zhou L.G."/>
            <person name="Ni X.B."/>
            <person name="Tian J.H."/>
            <person name="Sheng Y."/>
            <person name="Liu T."/>
            <person name="Pan Y.S."/>
            <person name="Xia L.Y."/>
            <person name="Li J."/>
            <person name="Zhao F."/>
            <person name="Cao W.C."/>
        </authorList>
    </citation>
    <scope>NUCLEOTIDE SEQUENCE</scope>
    <source>
        <strain evidence="12">Rsan-2018</strain>
    </source>
</reference>
<feature type="transmembrane region" description="Helical" evidence="10">
    <location>
        <begin position="12"/>
        <end position="34"/>
    </location>
</feature>
<keyword evidence="6" id="KW-0067">ATP-binding</keyword>
<dbReference type="Proteomes" id="UP000821837">
    <property type="component" value="Chromosome 3"/>
</dbReference>
<dbReference type="SUPFAM" id="SSF56112">
    <property type="entry name" value="Protein kinase-like (PK-like)"/>
    <property type="match status" value="1"/>
</dbReference>
<dbReference type="InterPro" id="IPR020635">
    <property type="entry name" value="Tyr_kinase_cat_dom"/>
</dbReference>